<dbReference type="Proteomes" id="UP001056120">
    <property type="component" value="Linkage Group LG21"/>
</dbReference>
<accession>A0ACB9C8K5</accession>
<proteinExistence type="predicted"/>
<dbReference type="EMBL" id="CM042038">
    <property type="protein sequence ID" value="KAI3730596.1"/>
    <property type="molecule type" value="Genomic_DNA"/>
</dbReference>
<evidence type="ECO:0000313" key="1">
    <source>
        <dbReference type="EMBL" id="KAI3730596.1"/>
    </source>
</evidence>
<comment type="caution">
    <text evidence="1">The sequence shown here is derived from an EMBL/GenBank/DDBJ whole genome shotgun (WGS) entry which is preliminary data.</text>
</comment>
<protein>
    <submittedName>
        <fullName evidence="1">Uncharacterized protein</fullName>
    </submittedName>
</protein>
<name>A0ACB9C8K5_9ASTR</name>
<organism evidence="1 2">
    <name type="scientific">Smallanthus sonchifolius</name>
    <dbReference type="NCBI Taxonomy" id="185202"/>
    <lineage>
        <taxon>Eukaryota</taxon>
        <taxon>Viridiplantae</taxon>
        <taxon>Streptophyta</taxon>
        <taxon>Embryophyta</taxon>
        <taxon>Tracheophyta</taxon>
        <taxon>Spermatophyta</taxon>
        <taxon>Magnoliopsida</taxon>
        <taxon>eudicotyledons</taxon>
        <taxon>Gunneridae</taxon>
        <taxon>Pentapetalae</taxon>
        <taxon>asterids</taxon>
        <taxon>campanulids</taxon>
        <taxon>Asterales</taxon>
        <taxon>Asteraceae</taxon>
        <taxon>Asteroideae</taxon>
        <taxon>Heliantheae alliance</taxon>
        <taxon>Millerieae</taxon>
        <taxon>Smallanthus</taxon>
    </lineage>
</organism>
<gene>
    <name evidence="1" type="ORF">L1987_61767</name>
</gene>
<keyword evidence="2" id="KW-1185">Reference proteome</keyword>
<evidence type="ECO:0000313" key="2">
    <source>
        <dbReference type="Proteomes" id="UP001056120"/>
    </source>
</evidence>
<reference evidence="2" key="1">
    <citation type="journal article" date="2022" name="Mol. Ecol. Resour.">
        <title>The genomes of chicory, endive, great burdock and yacon provide insights into Asteraceae palaeo-polyploidization history and plant inulin production.</title>
        <authorList>
            <person name="Fan W."/>
            <person name="Wang S."/>
            <person name="Wang H."/>
            <person name="Wang A."/>
            <person name="Jiang F."/>
            <person name="Liu H."/>
            <person name="Zhao H."/>
            <person name="Xu D."/>
            <person name="Zhang Y."/>
        </authorList>
    </citation>
    <scope>NUCLEOTIDE SEQUENCE [LARGE SCALE GENOMIC DNA]</scope>
    <source>
        <strain evidence="2">cv. Yunnan</strain>
    </source>
</reference>
<sequence>METMGNVVIAIVVAVMVRWGWKLLNWVWLKPKKLEKRLREEGYKGNSYRFIMGDLIDLANMIKEGKSKAMPVTHDITSYALPFDHHIISKYGEKSFVWFIPTRANKKFNENVKEVRSVLEAIINKRKKEIESGDDDVTEFKPGRFSEGIVNATKGKASSAFFPFSSGPRVCIGQNFAMTEAKTSMVMILQRFSFELSPSYKHSPFAIITIPPQKKMETMGKVAIAIVVAVVVRWGWKLLNWVWLKPKKLEKWLREEGYKGNSYKFLIGDMIELATMVKEGKSKPIPVTHDITSYALPFDHHIISKYGEKSFVWFIPTRANKKFIENVKEVRSVLVAIINKRKKEIETGEGKCNDLLGMLLESNKKEIEENGIELSMEEVIDECKLFYTVGSETTSNLVVWTMVCLSLHQEWQIRAQEEILQVFGNGELDFEGLKKDLKVLTMILNEVLRLYTPVSMMTRATHKETKLGNMMIPSGVLLSLPMMHVHHDREIWGDDVTEFKPERFSEGIVNATKGKASSAFFPFSSGPRVCIGQNFAMTEAKTAMAMILQRFSFELSPSYKHSPFAIITIPPQKKMETMGKVVIAIVVALMVRWGWKLLNWVWLKPKKLEKRMRDEGYKGNSYRFLMGDLIDLATMIKEGKSKPMPVTHDITSYALPFDHHIISKYGIN</sequence>
<reference evidence="1 2" key="2">
    <citation type="journal article" date="2022" name="Mol. Ecol. Resour.">
        <title>The genomes of chicory, endive, great burdock and yacon provide insights into Asteraceae paleo-polyploidization history and plant inulin production.</title>
        <authorList>
            <person name="Fan W."/>
            <person name="Wang S."/>
            <person name="Wang H."/>
            <person name="Wang A."/>
            <person name="Jiang F."/>
            <person name="Liu H."/>
            <person name="Zhao H."/>
            <person name="Xu D."/>
            <person name="Zhang Y."/>
        </authorList>
    </citation>
    <scope>NUCLEOTIDE SEQUENCE [LARGE SCALE GENOMIC DNA]</scope>
    <source>
        <strain evidence="2">cv. Yunnan</strain>
        <tissue evidence="1">Leaves</tissue>
    </source>
</reference>